<dbReference type="Pfam" id="PF12706">
    <property type="entry name" value="Lactamase_B_2"/>
    <property type="match status" value="1"/>
</dbReference>
<feature type="domain" description="Metallo-beta-lactamase" evidence="1">
    <location>
        <begin position="128"/>
        <end position="323"/>
    </location>
</feature>
<keyword evidence="3" id="KW-1185">Reference proteome</keyword>
<sequence>MHTSPFLRATLLGGAAILAVSLLALLHSTAWLASLGGSLQGERLERAKASPNWSDDENIFLNPVETSVMEPGGTWETTRGWFSKPDDAFPSRELPTLTPDLSAPPVSGLRMTWLGHSSTLLEIDGVHLLLDPIFSERASPSTLVGPRRFHPLVLNPEDLPRLDAVIISHDHYDHLDMQAVRDLMRLSAAVFIVPLGVGAHLERWDVPRERIVEMDWWDEHTIKGLTIAATPSRHFTGRGLFDRFETLWASWTFVGPEHRVFFSGDTGFFEGFRDIAERYGPFDIAMYEIGAYHPAWGQIHLGPEGALDAFELMDAALVMPIHWGSFDLGLHGWTEPIETFVRLAEERGHPWVTPAPGASVEPGLIEPRSPWWRVNDP</sequence>
<comment type="caution">
    <text evidence="2">The sequence shown here is derived from an EMBL/GenBank/DDBJ whole genome shotgun (WGS) entry which is preliminary data.</text>
</comment>
<dbReference type="EMBL" id="VOSM01000001">
    <property type="protein sequence ID" value="TXD39103.1"/>
    <property type="molecule type" value="Genomic_DNA"/>
</dbReference>
<evidence type="ECO:0000259" key="1">
    <source>
        <dbReference type="Pfam" id="PF12706"/>
    </source>
</evidence>
<dbReference type="RefSeq" id="WP_146979536.1">
    <property type="nucleotide sequence ID" value="NZ_VOSM01000001.1"/>
</dbReference>
<evidence type="ECO:0000313" key="2">
    <source>
        <dbReference type="EMBL" id="TXD39103.1"/>
    </source>
</evidence>
<dbReference type="InterPro" id="IPR001279">
    <property type="entry name" value="Metallo-B-lactamas"/>
</dbReference>
<organism evidence="2 3">
    <name type="scientific">Lujinxingia vulgaris</name>
    <dbReference type="NCBI Taxonomy" id="2600176"/>
    <lineage>
        <taxon>Bacteria</taxon>
        <taxon>Deltaproteobacteria</taxon>
        <taxon>Bradymonadales</taxon>
        <taxon>Lujinxingiaceae</taxon>
        <taxon>Lujinxingia</taxon>
    </lineage>
</organism>
<dbReference type="GO" id="GO:0005737">
    <property type="term" value="C:cytoplasm"/>
    <property type="evidence" value="ECO:0007669"/>
    <property type="project" value="TreeGrafter"/>
</dbReference>
<proteinExistence type="predicted"/>
<dbReference type="PANTHER" id="PTHR15032:SF4">
    <property type="entry name" value="N-ACYL-PHOSPHATIDYLETHANOLAMINE-HYDROLYZING PHOSPHOLIPASE D"/>
    <property type="match status" value="1"/>
</dbReference>
<dbReference type="SUPFAM" id="SSF56281">
    <property type="entry name" value="Metallo-hydrolase/oxidoreductase"/>
    <property type="match status" value="1"/>
</dbReference>
<dbReference type="InterPro" id="IPR036866">
    <property type="entry name" value="RibonucZ/Hydroxyglut_hydro"/>
</dbReference>
<name>A0A5C6XF38_9DELT</name>
<dbReference type="Gene3D" id="3.60.15.10">
    <property type="entry name" value="Ribonuclease Z/Hydroxyacylglutathione hydrolase-like"/>
    <property type="match status" value="1"/>
</dbReference>
<dbReference type="OrthoDB" id="9805728at2"/>
<dbReference type="PANTHER" id="PTHR15032">
    <property type="entry name" value="N-ACYL-PHOSPHATIDYLETHANOLAMINE-HYDROLYZING PHOSPHOLIPASE D"/>
    <property type="match status" value="1"/>
</dbReference>
<protein>
    <recommendedName>
        <fullName evidence="1">Metallo-beta-lactamase domain-containing protein</fullName>
    </recommendedName>
</protein>
<reference evidence="2 3" key="1">
    <citation type="submission" date="2019-08" db="EMBL/GenBank/DDBJ databases">
        <title>Bradymonadales sp. TMQ4.</title>
        <authorList>
            <person name="Liang Q."/>
        </authorList>
    </citation>
    <scope>NUCLEOTIDE SEQUENCE [LARGE SCALE GENOMIC DNA]</scope>
    <source>
        <strain evidence="2 3">TMQ4</strain>
    </source>
</reference>
<evidence type="ECO:0000313" key="3">
    <source>
        <dbReference type="Proteomes" id="UP000321412"/>
    </source>
</evidence>
<dbReference type="AlphaFoldDB" id="A0A5C6XF38"/>
<dbReference type="Proteomes" id="UP000321412">
    <property type="component" value="Unassembled WGS sequence"/>
</dbReference>
<gene>
    <name evidence="2" type="ORF">FRC98_01490</name>
</gene>
<accession>A0A5C6XF38</accession>